<dbReference type="AlphaFoldDB" id="A0A1L3FFC0"/>
<reference evidence="3 4" key="1">
    <citation type="submission" date="2016-11" db="EMBL/GenBank/DDBJ databases">
        <title>Complete Genome Sequence of Bradyrhizobium sp. strain J5, an isolated from soybean nodule in Hokkaido.</title>
        <authorList>
            <person name="Kanehara K."/>
        </authorList>
    </citation>
    <scope>NUCLEOTIDE SEQUENCE [LARGE SCALE GENOMIC DNA]</scope>
    <source>
        <strain evidence="3 4">J5</strain>
    </source>
</reference>
<sequence length="615" mass="67675">MKPAWKSKKGAFGAKKSPPPARPVRRAQLIAPFGIGSMNDFRNDEALMCAGLDNWFTTLPEQALRIQEERLAARLNREFFVRPPEFSEEAGPKYKIPHVRFPLWHYCPRCFRMKRTTLFGGQPLCEEKTCSRSGRGRRMIPVRIVTACESGHIEDFPFRRWIGCTCASDVDAEMYFKAGRSAASLAGIKIECAKCKQKRSLAGAFEKESLAAVNATCSGAQPWLGREVGTESCGAGLQTVQRGSSNVYFPSVQSSIYIPPAQGAESEEIRRILDTPANWMGISSGTIDGKVNPQVVAAFAAMMQVDAAALAAAAQARLDGSTGQRIAVTEEEFRWQEYDVLCNATTDPADELFVERRSGQDYGWLGDYVRQVGLVRKLRETRVLTGFSRLMPKSDLSDPAVQRLSIDQTLPWLPAIDVRGEGIFIEIDAEAIKKWMGASKAAGRVGPLVADFNARRTARMLRPRDIDARFMMIHSLAHALIKELTFSCGYGSASLRERLYCNLANEKLPMNGLLIYTASGDSEGTLGGLVEQARPDRLPRLFEDALRRARWCSNDPICMESPGDGTVSSNLAACHGCSLLPETSCEEGNRLLDRGLIAGKIDDALLGFFNGAPIP</sequence>
<evidence type="ECO:0000259" key="2">
    <source>
        <dbReference type="Pfam" id="PF09369"/>
    </source>
</evidence>
<dbReference type="InterPro" id="IPR018973">
    <property type="entry name" value="MZB"/>
</dbReference>
<evidence type="ECO:0000313" key="3">
    <source>
        <dbReference type="EMBL" id="APG12005.1"/>
    </source>
</evidence>
<gene>
    <name evidence="3" type="ORF">BKD09_27075</name>
</gene>
<evidence type="ECO:0000313" key="4">
    <source>
        <dbReference type="Proteomes" id="UP000181962"/>
    </source>
</evidence>
<accession>A0A1L3FFC0</accession>
<dbReference type="EMBL" id="CP017637">
    <property type="protein sequence ID" value="APG12005.1"/>
    <property type="molecule type" value="Genomic_DNA"/>
</dbReference>
<dbReference type="RefSeq" id="WP_071913936.1">
    <property type="nucleotide sequence ID" value="NZ_CP017637.1"/>
</dbReference>
<dbReference type="NCBIfam" id="NF038324">
    <property type="entry name" value="DrmB_fam"/>
    <property type="match status" value="1"/>
</dbReference>
<feature type="domain" description="MrfA-like Zn-binding" evidence="2">
    <location>
        <begin position="476"/>
        <end position="577"/>
    </location>
</feature>
<dbReference type="InterPro" id="IPR047721">
    <property type="entry name" value="DrmB"/>
</dbReference>
<feature type="region of interest" description="Disordered" evidence="1">
    <location>
        <begin position="1"/>
        <end position="22"/>
    </location>
</feature>
<evidence type="ECO:0000256" key="1">
    <source>
        <dbReference type="SAM" id="MobiDB-lite"/>
    </source>
</evidence>
<dbReference type="Proteomes" id="UP000181962">
    <property type="component" value="Chromosome"/>
</dbReference>
<dbReference type="Pfam" id="PF09369">
    <property type="entry name" value="MZB"/>
    <property type="match status" value="1"/>
</dbReference>
<proteinExistence type="predicted"/>
<organism evidence="3 4">
    <name type="scientific">Bradyrhizobium japonicum</name>
    <dbReference type="NCBI Taxonomy" id="375"/>
    <lineage>
        <taxon>Bacteria</taxon>
        <taxon>Pseudomonadati</taxon>
        <taxon>Pseudomonadota</taxon>
        <taxon>Alphaproteobacteria</taxon>
        <taxon>Hyphomicrobiales</taxon>
        <taxon>Nitrobacteraceae</taxon>
        <taxon>Bradyrhizobium</taxon>
    </lineage>
</organism>
<protein>
    <recommendedName>
        <fullName evidence="2">MrfA-like Zn-binding domain-containing protein</fullName>
    </recommendedName>
</protein>
<name>A0A1L3FFC0_BRAJP</name>